<organism evidence="1 2">
    <name type="scientific">Daphnia pulex</name>
    <name type="common">Water flea</name>
    <dbReference type="NCBI Taxonomy" id="6669"/>
    <lineage>
        <taxon>Eukaryota</taxon>
        <taxon>Metazoa</taxon>
        <taxon>Ecdysozoa</taxon>
        <taxon>Arthropoda</taxon>
        <taxon>Crustacea</taxon>
        <taxon>Branchiopoda</taxon>
        <taxon>Diplostraca</taxon>
        <taxon>Cladocera</taxon>
        <taxon>Anomopoda</taxon>
        <taxon>Daphniidae</taxon>
        <taxon>Daphnia</taxon>
    </lineage>
</organism>
<evidence type="ECO:0000313" key="2">
    <source>
        <dbReference type="Proteomes" id="UP000000305"/>
    </source>
</evidence>
<name>E9GM16_DAPPU</name>
<protein>
    <submittedName>
        <fullName evidence="1">Uncharacterized protein</fullName>
    </submittedName>
</protein>
<proteinExistence type="predicted"/>
<dbReference type="KEGG" id="dpx:DAPPUDRAFT_244873"/>
<gene>
    <name evidence="1" type="ORF">DAPPUDRAFT_244873</name>
</gene>
<dbReference type="HOGENOM" id="CLU_1596198_0_0_1"/>
<dbReference type="InParanoid" id="E9GM16"/>
<accession>E9GM16</accession>
<evidence type="ECO:0000313" key="1">
    <source>
        <dbReference type="EMBL" id="EFX79466.1"/>
    </source>
</evidence>
<reference evidence="1 2" key="1">
    <citation type="journal article" date="2011" name="Science">
        <title>The ecoresponsive genome of Daphnia pulex.</title>
        <authorList>
            <person name="Colbourne J.K."/>
            <person name="Pfrender M.E."/>
            <person name="Gilbert D."/>
            <person name="Thomas W.K."/>
            <person name="Tucker A."/>
            <person name="Oakley T.H."/>
            <person name="Tokishita S."/>
            <person name="Aerts A."/>
            <person name="Arnold G.J."/>
            <person name="Basu M.K."/>
            <person name="Bauer D.J."/>
            <person name="Caceres C.E."/>
            <person name="Carmel L."/>
            <person name="Casola C."/>
            <person name="Choi J.H."/>
            <person name="Detter J.C."/>
            <person name="Dong Q."/>
            <person name="Dusheyko S."/>
            <person name="Eads B.D."/>
            <person name="Frohlich T."/>
            <person name="Geiler-Samerotte K.A."/>
            <person name="Gerlach D."/>
            <person name="Hatcher P."/>
            <person name="Jogdeo S."/>
            <person name="Krijgsveld J."/>
            <person name="Kriventseva E.V."/>
            <person name="Kultz D."/>
            <person name="Laforsch C."/>
            <person name="Lindquist E."/>
            <person name="Lopez J."/>
            <person name="Manak J.R."/>
            <person name="Muller J."/>
            <person name="Pangilinan J."/>
            <person name="Patwardhan R.P."/>
            <person name="Pitluck S."/>
            <person name="Pritham E.J."/>
            <person name="Rechtsteiner A."/>
            <person name="Rho M."/>
            <person name="Rogozin I.B."/>
            <person name="Sakarya O."/>
            <person name="Salamov A."/>
            <person name="Schaack S."/>
            <person name="Shapiro H."/>
            <person name="Shiga Y."/>
            <person name="Skalitzky C."/>
            <person name="Smith Z."/>
            <person name="Souvorov A."/>
            <person name="Sung W."/>
            <person name="Tang Z."/>
            <person name="Tsuchiya D."/>
            <person name="Tu H."/>
            <person name="Vos H."/>
            <person name="Wang M."/>
            <person name="Wolf Y.I."/>
            <person name="Yamagata H."/>
            <person name="Yamada T."/>
            <person name="Ye Y."/>
            <person name="Shaw J.R."/>
            <person name="Andrews J."/>
            <person name="Crease T.J."/>
            <person name="Tang H."/>
            <person name="Lucas S.M."/>
            <person name="Robertson H.M."/>
            <person name="Bork P."/>
            <person name="Koonin E.V."/>
            <person name="Zdobnov E.M."/>
            <person name="Grigoriev I.V."/>
            <person name="Lynch M."/>
            <person name="Boore J.L."/>
        </authorList>
    </citation>
    <scope>NUCLEOTIDE SEQUENCE [LARGE SCALE GENOMIC DNA]</scope>
</reference>
<sequence length="167" mass="18966">MTTQETFEPWNDEPSVVVVVSFLSATTFHLNRTTLTIKKNVRIWETREFQPATTTSRQTVIIRQFGDVSRHRNNFSFVGRFDMLRPTCSRFQSVNPEMKLELPSSTSQHSDINAEILSMSRMTHSICRATFGGQMGPVIYDDVILSKPTNASARNEIFQLATFAGDI</sequence>
<dbReference type="EMBL" id="GL732552">
    <property type="protein sequence ID" value="EFX79466.1"/>
    <property type="molecule type" value="Genomic_DNA"/>
</dbReference>
<dbReference type="Proteomes" id="UP000000305">
    <property type="component" value="Unassembled WGS sequence"/>
</dbReference>
<dbReference type="AlphaFoldDB" id="E9GM16"/>
<keyword evidence="2" id="KW-1185">Reference proteome</keyword>